<dbReference type="Gene3D" id="3.80.20.20">
    <property type="entry name" value="Receptor L-domain"/>
    <property type="match status" value="1"/>
</dbReference>
<keyword evidence="2" id="KW-0134">Cell wall</keyword>
<evidence type="ECO:0000256" key="5">
    <source>
        <dbReference type="ARBA" id="ARBA00023180"/>
    </source>
</evidence>
<proteinExistence type="predicted"/>
<evidence type="ECO:0000313" key="10">
    <source>
        <dbReference type="Proteomes" id="UP001254488"/>
    </source>
</evidence>
<sequence>MKQLFTLLFVVLVSQFTFGQTCGHTDYTWTSQTEIDNFVTTYGGGGCSQIDGDLYITGASINDLSGLTFITEITGYLYIRSTNLTDLTGLENLTTLGTFLYLQSNNSLLNIDGLQNLTSFNSNIQLRYNNNLTSIVGLSGITQATAISLEYNPNIATLNGLHNIASPDVQISITGSDALVDLTGLDAITSASSISIYTNDNLASLDGLDNLTTTANLYIDRNFALANVDALSNLTQVDGSFYFHDAPTLTDISFITCTVEGINFSNLGITDLGGISASNNELDFLYINFVPSLTDISALNGLETVNGDLEIWSTLLASLAGFEDLTSISGDATISNNSVLTDVSQFDNVLYLGEDLVVGSNSSLSECCVFQNFISGNGFIGGSINIVGNDTNCISIPEVITYCNTTYADSDGDGVPDSTDNCASESNPNQEDTDGDGIGNPCDNCPDTANASQTDTDGDGIGDDCETAAGTTGSGVGGVGINTTTPNTLLEVADGDIFINNIHRGVIMKSASGNCFRYQPDDSGKLVSKQITCPDN</sequence>
<feature type="domain" description="Receptor L-domain" evidence="8">
    <location>
        <begin position="46"/>
        <end position="119"/>
    </location>
</feature>
<dbReference type="Gene3D" id="4.10.1080.10">
    <property type="entry name" value="TSP type-3 repeat"/>
    <property type="match status" value="1"/>
</dbReference>
<feature type="compositionally biased region" description="Acidic residues" evidence="6">
    <location>
        <begin position="456"/>
        <end position="466"/>
    </location>
</feature>
<evidence type="ECO:0000256" key="6">
    <source>
        <dbReference type="SAM" id="MobiDB-lite"/>
    </source>
</evidence>
<feature type="signal peptide" evidence="7">
    <location>
        <begin position="1"/>
        <end position="19"/>
    </location>
</feature>
<feature type="chain" id="PRO_5047062544" evidence="7">
    <location>
        <begin position="20"/>
        <end position="536"/>
    </location>
</feature>
<evidence type="ECO:0000256" key="7">
    <source>
        <dbReference type="SAM" id="SignalP"/>
    </source>
</evidence>
<protein>
    <submittedName>
        <fullName evidence="9">Thrombospondin type 3 repeat-containing protein</fullName>
    </submittedName>
</protein>
<dbReference type="PANTHER" id="PTHR31018">
    <property type="entry name" value="SPORULATION-SPECIFIC PROTEIN-RELATED"/>
    <property type="match status" value="1"/>
</dbReference>
<keyword evidence="3" id="KW-0964">Secreted</keyword>
<dbReference type="EMBL" id="JAVRHZ010000001">
    <property type="protein sequence ID" value="MDT0555044.1"/>
    <property type="molecule type" value="Genomic_DNA"/>
</dbReference>
<keyword evidence="4 7" id="KW-0732">Signal</keyword>
<dbReference type="Pfam" id="PF01030">
    <property type="entry name" value="Recep_L_domain"/>
    <property type="match status" value="1"/>
</dbReference>
<keyword evidence="10" id="KW-1185">Reference proteome</keyword>
<dbReference type="RefSeq" id="WP_311331996.1">
    <property type="nucleotide sequence ID" value="NZ_JAVRHZ010000001.1"/>
</dbReference>
<keyword evidence="5" id="KW-0325">Glycoprotein</keyword>
<dbReference type="PANTHER" id="PTHR31018:SF3">
    <property type="entry name" value="RECEPTOR PROTEIN-TYROSINE KINASE"/>
    <property type="match status" value="1"/>
</dbReference>
<organism evidence="9 10">
    <name type="scientific">Patiriisocius hiemis</name>
    <dbReference type="NCBI Taxonomy" id="3075604"/>
    <lineage>
        <taxon>Bacteria</taxon>
        <taxon>Pseudomonadati</taxon>
        <taxon>Bacteroidota</taxon>
        <taxon>Flavobacteriia</taxon>
        <taxon>Flavobacteriales</taxon>
        <taxon>Flavobacteriaceae</taxon>
        <taxon>Patiriisocius</taxon>
    </lineage>
</organism>
<dbReference type="Pfam" id="PF02412">
    <property type="entry name" value="TSP_3"/>
    <property type="match status" value="1"/>
</dbReference>
<evidence type="ECO:0000256" key="4">
    <source>
        <dbReference type="ARBA" id="ARBA00022729"/>
    </source>
</evidence>
<dbReference type="InterPro" id="IPR028974">
    <property type="entry name" value="TSP_type-3_rpt"/>
</dbReference>
<dbReference type="Proteomes" id="UP001254488">
    <property type="component" value="Unassembled WGS sequence"/>
</dbReference>
<dbReference type="InterPro" id="IPR000494">
    <property type="entry name" value="Rcpt_L-dom"/>
</dbReference>
<dbReference type="SUPFAM" id="SSF103647">
    <property type="entry name" value="TSP type-3 repeat"/>
    <property type="match status" value="1"/>
</dbReference>
<dbReference type="InterPro" id="IPR003367">
    <property type="entry name" value="Thrombospondin_3-like_rpt"/>
</dbReference>
<dbReference type="SUPFAM" id="SSF52058">
    <property type="entry name" value="L domain-like"/>
    <property type="match status" value="2"/>
</dbReference>
<evidence type="ECO:0000256" key="3">
    <source>
        <dbReference type="ARBA" id="ARBA00022525"/>
    </source>
</evidence>
<evidence type="ECO:0000313" key="9">
    <source>
        <dbReference type="EMBL" id="MDT0555044.1"/>
    </source>
</evidence>
<evidence type="ECO:0000259" key="8">
    <source>
        <dbReference type="Pfam" id="PF01030"/>
    </source>
</evidence>
<feature type="region of interest" description="Disordered" evidence="6">
    <location>
        <begin position="414"/>
        <end position="466"/>
    </location>
</feature>
<comment type="subcellular location">
    <subcellularLocation>
        <location evidence="1">Secreted</location>
        <location evidence="1">Cell wall</location>
    </subcellularLocation>
</comment>
<dbReference type="InterPro" id="IPR051648">
    <property type="entry name" value="CWI-Assembly_Regulator"/>
</dbReference>
<feature type="compositionally biased region" description="Polar residues" evidence="6">
    <location>
        <begin position="418"/>
        <end position="430"/>
    </location>
</feature>
<name>A0ABU2YBM8_9FLAO</name>
<evidence type="ECO:0000256" key="1">
    <source>
        <dbReference type="ARBA" id="ARBA00004191"/>
    </source>
</evidence>
<gene>
    <name evidence="9" type="ORF">RM538_03450</name>
</gene>
<evidence type="ECO:0000256" key="2">
    <source>
        <dbReference type="ARBA" id="ARBA00022512"/>
    </source>
</evidence>
<accession>A0ABU2YBM8</accession>
<dbReference type="InterPro" id="IPR036941">
    <property type="entry name" value="Rcpt_L-dom_sf"/>
</dbReference>
<comment type="caution">
    <text evidence="9">The sequence shown here is derived from an EMBL/GenBank/DDBJ whole genome shotgun (WGS) entry which is preliminary data.</text>
</comment>
<reference evidence="9 10" key="1">
    <citation type="submission" date="2023-09" db="EMBL/GenBank/DDBJ databases">
        <authorList>
            <person name="Rey-Velasco X."/>
        </authorList>
    </citation>
    <scope>NUCLEOTIDE SEQUENCE [LARGE SCALE GENOMIC DNA]</scope>
    <source>
        <strain evidence="9 10">W242</strain>
    </source>
</reference>